<feature type="domain" description="Amidohydrolase 3" evidence="1">
    <location>
        <begin position="97"/>
        <end position="394"/>
    </location>
</feature>
<dbReference type="InterPro" id="IPR011059">
    <property type="entry name" value="Metal-dep_hydrolase_composite"/>
</dbReference>
<dbReference type="PANTHER" id="PTHR32027:SF9">
    <property type="entry name" value="BLL3847 PROTEIN"/>
    <property type="match status" value="1"/>
</dbReference>
<dbReference type="AlphaFoldDB" id="A0A5B8L4Z1"/>
<dbReference type="InterPro" id="IPR032466">
    <property type="entry name" value="Metal_Hydrolase"/>
</dbReference>
<dbReference type="CDD" id="cd01293">
    <property type="entry name" value="Bact_CD"/>
    <property type="match status" value="1"/>
</dbReference>
<protein>
    <submittedName>
        <fullName evidence="2">Amidohydrolase family protein</fullName>
    </submittedName>
</protein>
<proteinExistence type="predicted"/>
<dbReference type="RefSeq" id="WP_146301233.1">
    <property type="nucleotide sequence ID" value="NZ_CP042301.2"/>
</dbReference>
<dbReference type="GO" id="GO:0016814">
    <property type="term" value="F:hydrolase activity, acting on carbon-nitrogen (but not peptide) bonds, in cyclic amidines"/>
    <property type="evidence" value="ECO:0007669"/>
    <property type="project" value="TreeGrafter"/>
</dbReference>
<sequence length="412" mass="44181">MKELTTAIYGSGKERRLLKGALVAADEGARACDILIAAGGHIEAVEPDIAGSVDARVVDIAGSLVVPGFVDAHQHLDKTGVVSPNPSGTLQGAREAFARFARTASREDIADRARRTILQCRGHGTTAIRSHVNVDKDAGFAGLEVLRDIRAELGDTMTLQFVAFMTPHPNQDLDWLEANIADAAELADAIGGTPAVAEDPGRYLDILFEAAARHDLPVDLHMDEHLDADRLLFDAVIDRTERYGMQGRVILGHASVLSAVPWSSFQRICDRLLRNRIGVITLPAANLYLQGRDRDVLPPRGLTRVRDLLQAGVPVAAACDNIQDPFIPTGSGDLLEIARWTFLASYLGADDIGEAFAMITDVPAMLTGLADTYGLRKGARADMVICDCANTTDLVARGTGHRSVLINGLLVS</sequence>
<reference evidence="2" key="1">
    <citation type="submission" date="2020-04" db="EMBL/GenBank/DDBJ databases">
        <title>Nitratireductor sp. nov. isolated from mangrove soil.</title>
        <authorList>
            <person name="Ye Y."/>
        </authorList>
    </citation>
    <scope>NUCLEOTIDE SEQUENCE</scope>
    <source>
        <strain evidence="2">SY7</strain>
    </source>
</reference>
<dbReference type="InterPro" id="IPR052349">
    <property type="entry name" value="Metallo-hydrolase_Enzymes"/>
</dbReference>
<evidence type="ECO:0000313" key="2">
    <source>
        <dbReference type="EMBL" id="QDZ02598.1"/>
    </source>
</evidence>
<dbReference type="Gene3D" id="2.30.40.10">
    <property type="entry name" value="Urease, subunit C, domain 1"/>
    <property type="match status" value="1"/>
</dbReference>
<dbReference type="Gene3D" id="3.20.20.140">
    <property type="entry name" value="Metal-dependent hydrolases"/>
    <property type="match status" value="1"/>
</dbReference>
<name>A0A5B8L4Z1_9HYPH</name>
<dbReference type="KEGG" id="niy:FQ775_20725"/>
<organism evidence="2 3">
    <name type="scientific">Nitratireductor mangrovi</name>
    <dbReference type="NCBI Taxonomy" id="2599600"/>
    <lineage>
        <taxon>Bacteria</taxon>
        <taxon>Pseudomonadati</taxon>
        <taxon>Pseudomonadota</taxon>
        <taxon>Alphaproteobacteria</taxon>
        <taxon>Hyphomicrobiales</taxon>
        <taxon>Phyllobacteriaceae</taxon>
        <taxon>Nitratireductor</taxon>
    </lineage>
</organism>
<dbReference type="Pfam" id="PF07969">
    <property type="entry name" value="Amidohydro_3"/>
    <property type="match status" value="1"/>
</dbReference>
<dbReference type="SUPFAM" id="SSF51556">
    <property type="entry name" value="Metallo-dependent hydrolases"/>
    <property type="match status" value="1"/>
</dbReference>
<evidence type="ECO:0000313" key="3">
    <source>
        <dbReference type="Proteomes" id="UP000321389"/>
    </source>
</evidence>
<gene>
    <name evidence="2" type="ORF">FQ775_20725</name>
</gene>
<dbReference type="EMBL" id="CP042301">
    <property type="protein sequence ID" value="QDZ02598.1"/>
    <property type="molecule type" value="Genomic_DNA"/>
</dbReference>
<dbReference type="InterPro" id="IPR013108">
    <property type="entry name" value="Amidohydro_3"/>
</dbReference>
<dbReference type="SUPFAM" id="SSF51338">
    <property type="entry name" value="Composite domain of metallo-dependent hydrolases"/>
    <property type="match status" value="1"/>
</dbReference>
<dbReference type="OrthoDB" id="9815027at2"/>
<accession>A0A5B8L4Z1</accession>
<dbReference type="PANTHER" id="PTHR32027">
    <property type="entry name" value="CYTOSINE DEAMINASE"/>
    <property type="match status" value="1"/>
</dbReference>
<dbReference type="Proteomes" id="UP000321389">
    <property type="component" value="Chromosome"/>
</dbReference>
<keyword evidence="3" id="KW-1185">Reference proteome</keyword>
<evidence type="ECO:0000259" key="1">
    <source>
        <dbReference type="Pfam" id="PF07969"/>
    </source>
</evidence>